<name>A0ABR2IU46_9PEZI</name>
<evidence type="ECO:0000313" key="4">
    <source>
        <dbReference type="Proteomes" id="UP001390339"/>
    </source>
</evidence>
<feature type="domain" description="SMP-30/Gluconolactonase/LRE-like region" evidence="2">
    <location>
        <begin position="110"/>
        <end position="384"/>
    </location>
</feature>
<proteinExistence type="predicted"/>
<evidence type="ECO:0000256" key="1">
    <source>
        <dbReference type="SAM" id="SignalP"/>
    </source>
</evidence>
<comment type="caution">
    <text evidence="3">The sequence shown here is derived from an EMBL/GenBank/DDBJ whole genome shotgun (WGS) entry which is preliminary data.</text>
</comment>
<accession>A0ABR2IU46</accession>
<dbReference type="Proteomes" id="UP001390339">
    <property type="component" value="Unassembled WGS sequence"/>
</dbReference>
<dbReference type="SUPFAM" id="SSF63829">
    <property type="entry name" value="Calcium-dependent phosphotriesterase"/>
    <property type="match status" value="1"/>
</dbReference>
<dbReference type="InterPro" id="IPR011042">
    <property type="entry name" value="6-blade_b-propeller_TolB-like"/>
</dbReference>
<dbReference type="InterPro" id="IPR052988">
    <property type="entry name" value="Oryzine_lactonohydrolase"/>
</dbReference>
<sequence length="407" mass="44868">MFSKKIAHLGLVGLAVAQGQLDAIPTGFNASRWAWVSNQNPLLAVIPGDFNRSGFDAPSAAKVSDSRVAAINEQINQTSFVAYDTRFFDIIGPDATVEQLQVLPFQIHEAPCYIPETSQLYFVEWGGPGGGENGGHDYQYLLDLKTNILSTVRTNPPTWNVHGCVYSKGRLHVVTDGGPHETGYLATIDPKTWERKTILNNHEEQPFISFNDLDMDPEGNYYLTDSLSGWGRDLHPYGVPTKPTVYFVNGTSLRIKTLMYLPDGNTNGIAVSPDGRSLYVADTGASLTKPYRRTEQGPRDLWAFDFATSKATGQKLPLLTNRRLLTRAIEYFYDGVRASRNGWIFGAGGEVVDVVDPESGWILGSIRVGGGGKEPVNLVFGENELWIVGKGGVWHVKNTSEKLAREW</sequence>
<dbReference type="InterPro" id="IPR013658">
    <property type="entry name" value="SGL"/>
</dbReference>
<evidence type="ECO:0000313" key="3">
    <source>
        <dbReference type="EMBL" id="KAK8868369.1"/>
    </source>
</evidence>
<feature type="chain" id="PRO_5047403897" evidence="1">
    <location>
        <begin position="24"/>
        <end position="407"/>
    </location>
</feature>
<dbReference type="Pfam" id="PF08450">
    <property type="entry name" value="SGL"/>
    <property type="match status" value="1"/>
</dbReference>
<evidence type="ECO:0000259" key="2">
    <source>
        <dbReference type="Pfam" id="PF08450"/>
    </source>
</evidence>
<feature type="signal peptide" evidence="1">
    <location>
        <begin position="1"/>
        <end position="23"/>
    </location>
</feature>
<organism evidence="3 4">
    <name type="scientific">Apiospora arundinis</name>
    <dbReference type="NCBI Taxonomy" id="335852"/>
    <lineage>
        <taxon>Eukaryota</taxon>
        <taxon>Fungi</taxon>
        <taxon>Dikarya</taxon>
        <taxon>Ascomycota</taxon>
        <taxon>Pezizomycotina</taxon>
        <taxon>Sordariomycetes</taxon>
        <taxon>Xylariomycetidae</taxon>
        <taxon>Amphisphaeriales</taxon>
        <taxon>Apiosporaceae</taxon>
        <taxon>Apiospora</taxon>
    </lineage>
</organism>
<dbReference type="PANTHER" id="PTHR47064:SF2">
    <property type="entry name" value="SMP-30_GLUCONOLACTONASE_LRE-LIKE REGION DOMAIN-CONTAINING PROTEIN-RELATED"/>
    <property type="match status" value="1"/>
</dbReference>
<keyword evidence="4" id="KW-1185">Reference proteome</keyword>
<dbReference type="PANTHER" id="PTHR47064">
    <property type="entry name" value="PUTATIVE (AFU_ORTHOLOGUE AFUA_1G08990)-RELATED"/>
    <property type="match status" value="1"/>
</dbReference>
<dbReference type="Gene3D" id="2.120.10.30">
    <property type="entry name" value="TolB, C-terminal domain"/>
    <property type="match status" value="1"/>
</dbReference>
<reference evidence="3 4" key="1">
    <citation type="journal article" date="2024" name="IMA Fungus">
        <title>Apiospora arundinis, a panoply of carbohydrate-active enzymes and secondary metabolites.</title>
        <authorList>
            <person name="Sorensen T."/>
            <person name="Petersen C."/>
            <person name="Muurmann A.T."/>
            <person name="Christiansen J.V."/>
            <person name="Brundto M.L."/>
            <person name="Overgaard C.K."/>
            <person name="Boysen A.T."/>
            <person name="Wollenberg R.D."/>
            <person name="Larsen T.O."/>
            <person name="Sorensen J.L."/>
            <person name="Nielsen K.L."/>
            <person name="Sondergaard T.E."/>
        </authorList>
    </citation>
    <scope>NUCLEOTIDE SEQUENCE [LARGE SCALE GENOMIC DNA]</scope>
    <source>
        <strain evidence="3 4">AAU 773</strain>
    </source>
</reference>
<gene>
    <name evidence="3" type="ORF">PGQ11_006947</name>
</gene>
<keyword evidence="1" id="KW-0732">Signal</keyword>
<protein>
    <submittedName>
        <fullName evidence="3">Calcium-dependent phosphotriesterase</fullName>
    </submittedName>
</protein>
<dbReference type="EMBL" id="JAPCWZ010000004">
    <property type="protein sequence ID" value="KAK8868369.1"/>
    <property type="molecule type" value="Genomic_DNA"/>
</dbReference>